<dbReference type="Proteomes" id="UP000006281">
    <property type="component" value="Chromosome"/>
</dbReference>
<dbReference type="PATRIC" id="fig|1179773.3.peg.5977"/>
<dbReference type="AlphaFoldDB" id="K0K9A4"/>
<accession>K0K9A4</accession>
<evidence type="ECO:0000313" key="1">
    <source>
        <dbReference type="EMBL" id="CCH33193.1"/>
    </source>
</evidence>
<keyword evidence="2" id="KW-1185">Reference proteome</keyword>
<sequence length="77" mass="8601">MTKDELLFNTWLTSVNTRLGRYVVRLMEESVHSPPAGRTRYGVELAEIELELADDLSRLAQAIALKAAGKPYPVDGR</sequence>
<name>K0K9A4_SACES</name>
<dbReference type="KEGG" id="sesp:BN6_59360"/>
<protein>
    <submittedName>
        <fullName evidence="1">Uncharacterized protein</fullName>
    </submittedName>
</protein>
<gene>
    <name evidence="1" type="ordered locus">BN6_59360</name>
</gene>
<evidence type="ECO:0000313" key="2">
    <source>
        <dbReference type="Proteomes" id="UP000006281"/>
    </source>
</evidence>
<dbReference type="BioCyc" id="SESP1179773:BN6_RS28560-MONOMER"/>
<organism evidence="1 2">
    <name type="scientific">Saccharothrix espanaensis (strain ATCC 51144 / DSM 44229 / JCM 9112 / NBRC 15066 / NRRL 15764)</name>
    <dbReference type="NCBI Taxonomy" id="1179773"/>
    <lineage>
        <taxon>Bacteria</taxon>
        <taxon>Bacillati</taxon>
        <taxon>Actinomycetota</taxon>
        <taxon>Actinomycetes</taxon>
        <taxon>Pseudonocardiales</taxon>
        <taxon>Pseudonocardiaceae</taxon>
        <taxon>Saccharothrix</taxon>
    </lineage>
</organism>
<reference evidence="1 2" key="1">
    <citation type="journal article" date="2012" name="BMC Genomics">
        <title>Complete genome sequence of Saccharothrix espanaensis DSM 44229T and comparison to the other completely sequenced Pseudonocardiaceae.</title>
        <authorList>
            <person name="Strobel T."/>
            <person name="Al-Dilaimi A."/>
            <person name="Blom J."/>
            <person name="Gessner A."/>
            <person name="Kalinowski J."/>
            <person name="Luzhetska M."/>
            <person name="Puhler A."/>
            <person name="Szczepanowski R."/>
            <person name="Bechthold A."/>
            <person name="Ruckert C."/>
        </authorList>
    </citation>
    <scope>NUCLEOTIDE SEQUENCE [LARGE SCALE GENOMIC DNA]</scope>
    <source>
        <strain evidence="2">ATCC 51144 / DSM 44229 / JCM 9112 / NBRC 15066 / NRRL 15764</strain>
    </source>
</reference>
<proteinExistence type="predicted"/>
<dbReference type="EMBL" id="HE804045">
    <property type="protein sequence ID" value="CCH33193.1"/>
    <property type="molecule type" value="Genomic_DNA"/>
</dbReference>
<dbReference type="HOGENOM" id="CLU_180822_0_0_11"/>